<sequence>MGRYLGANNIHGRKTKQKFAHVIERIQSKLSGWKAGCLSLAGRATLIQSVISTIPLYHMPHGFLPKGIIQQIEKLERAFLWGSTQDQRRQHQVSWDKLLCNKDKLWITLVKDKYDFNRSNMDSMHYKNSDSRFWKDLVRVLPLEIVEKIVNRKPLDPRLSHDVPNWLPGKNGAFSIKSAYHAIKNVKLGGEKSIWDMIWKVTTQQRDKFFLWRLAHNSLPTRSKIAGWNNISPMCPLCSSSRETNIHIVRDCHKASTIRKYFINPRDKACFFFLPIKEWIKWNLSKKSNFGGMPWPMIFSIVCNQIWKWRNKCMKDVNFVFPSDPHSFILRTAKSYALAWCVEKTGGTLVSKAEEFWEKPEPGWVKFNTDGAVSLSNQIAGCGGIFRDDTGAWMCGYLENLGTLNPLGAELWGMLTVLTIAWEMGLKKVVVECDSSLALKLVTCRHQLESPCTPVIDCIRKIL</sequence>
<dbReference type="Pfam" id="PF13456">
    <property type="entry name" value="RVT_3"/>
    <property type="match status" value="1"/>
</dbReference>
<dbReference type="InterPro" id="IPR012337">
    <property type="entry name" value="RNaseH-like_sf"/>
</dbReference>
<dbReference type="Gene3D" id="3.30.420.10">
    <property type="entry name" value="Ribonuclease H-like superfamily/Ribonuclease H"/>
    <property type="match status" value="1"/>
</dbReference>
<dbReference type="PANTHER" id="PTHR47723:SF19">
    <property type="entry name" value="POLYNUCLEOTIDYL TRANSFERASE, RIBONUCLEASE H-LIKE SUPERFAMILY PROTEIN"/>
    <property type="match status" value="1"/>
</dbReference>
<feature type="domain" description="RNase H type-1" evidence="1">
    <location>
        <begin position="368"/>
        <end position="462"/>
    </location>
</feature>
<protein>
    <submittedName>
        <fullName evidence="3">Ribonuclease H</fullName>
    </submittedName>
</protein>
<dbReference type="GO" id="GO:0003676">
    <property type="term" value="F:nucleic acid binding"/>
    <property type="evidence" value="ECO:0007669"/>
    <property type="project" value="InterPro"/>
</dbReference>
<dbReference type="InterPro" id="IPR053151">
    <property type="entry name" value="RNase_H-like"/>
</dbReference>
<feature type="domain" description="Reverse transcriptase zinc-binding" evidence="2">
    <location>
        <begin position="174"/>
        <end position="257"/>
    </location>
</feature>
<dbReference type="Proteomes" id="UP000634136">
    <property type="component" value="Unassembled WGS sequence"/>
</dbReference>
<dbReference type="InterPro" id="IPR044730">
    <property type="entry name" value="RNase_H-like_dom_plant"/>
</dbReference>
<dbReference type="SUPFAM" id="SSF53098">
    <property type="entry name" value="Ribonuclease H-like"/>
    <property type="match status" value="1"/>
</dbReference>
<dbReference type="OrthoDB" id="955670at2759"/>
<dbReference type="Pfam" id="PF13966">
    <property type="entry name" value="zf-RVT"/>
    <property type="match status" value="1"/>
</dbReference>
<reference evidence="3" key="1">
    <citation type="submission" date="2020-09" db="EMBL/GenBank/DDBJ databases">
        <title>Genome-Enabled Discovery of Anthraquinone Biosynthesis in Senna tora.</title>
        <authorList>
            <person name="Kang S.-H."/>
            <person name="Pandey R.P."/>
            <person name="Lee C.-M."/>
            <person name="Sim J.-S."/>
            <person name="Jeong J.-T."/>
            <person name="Choi B.-S."/>
            <person name="Jung M."/>
            <person name="Ginzburg D."/>
            <person name="Zhao K."/>
            <person name="Won S.Y."/>
            <person name="Oh T.-J."/>
            <person name="Yu Y."/>
            <person name="Kim N.-H."/>
            <person name="Lee O.R."/>
            <person name="Lee T.-H."/>
            <person name="Bashyal P."/>
            <person name="Kim T.-S."/>
            <person name="Lee W.-H."/>
            <person name="Kawkins C."/>
            <person name="Kim C.-K."/>
            <person name="Kim J.S."/>
            <person name="Ahn B.O."/>
            <person name="Rhee S.Y."/>
            <person name="Sohng J.K."/>
        </authorList>
    </citation>
    <scope>NUCLEOTIDE SEQUENCE</scope>
    <source>
        <tissue evidence="3">Leaf</tissue>
    </source>
</reference>
<comment type="caution">
    <text evidence="3">The sequence shown here is derived from an EMBL/GenBank/DDBJ whole genome shotgun (WGS) entry which is preliminary data.</text>
</comment>
<dbReference type="CDD" id="cd06222">
    <property type="entry name" value="RNase_H_like"/>
    <property type="match status" value="1"/>
</dbReference>
<dbReference type="AlphaFoldDB" id="A0A834XFT8"/>
<organism evidence="3 4">
    <name type="scientific">Senna tora</name>
    <dbReference type="NCBI Taxonomy" id="362788"/>
    <lineage>
        <taxon>Eukaryota</taxon>
        <taxon>Viridiplantae</taxon>
        <taxon>Streptophyta</taxon>
        <taxon>Embryophyta</taxon>
        <taxon>Tracheophyta</taxon>
        <taxon>Spermatophyta</taxon>
        <taxon>Magnoliopsida</taxon>
        <taxon>eudicotyledons</taxon>
        <taxon>Gunneridae</taxon>
        <taxon>Pentapetalae</taxon>
        <taxon>rosids</taxon>
        <taxon>fabids</taxon>
        <taxon>Fabales</taxon>
        <taxon>Fabaceae</taxon>
        <taxon>Caesalpinioideae</taxon>
        <taxon>Cassia clade</taxon>
        <taxon>Senna</taxon>
    </lineage>
</organism>
<proteinExistence type="predicted"/>
<dbReference type="InterPro" id="IPR026960">
    <property type="entry name" value="RVT-Znf"/>
</dbReference>
<evidence type="ECO:0000259" key="2">
    <source>
        <dbReference type="Pfam" id="PF13966"/>
    </source>
</evidence>
<dbReference type="GO" id="GO:0004523">
    <property type="term" value="F:RNA-DNA hybrid ribonuclease activity"/>
    <property type="evidence" value="ECO:0007669"/>
    <property type="project" value="InterPro"/>
</dbReference>
<dbReference type="InterPro" id="IPR036397">
    <property type="entry name" value="RNaseH_sf"/>
</dbReference>
<keyword evidence="4" id="KW-1185">Reference proteome</keyword>
<evidence type="ECO:0000313" key="3">
    <source>
        <dbReference type="EMBL" id="KAF7843768.1"/>
    </source>
</evidence>
<dbReference type="EMBL" id="JAAIUW010000001">
    <property type="protein sequence ID" value="KAF7843768.1"/>
    <property type="molecule type" value="Genomic_DNA"/>
</dbReference>
<evidence type="ECO:0000313" key="4">
    <source>
        <dbReference type="Proteomes" id="UP000634136"/>
    </source>
</evidence>
<gene>
    <name evidence="3" type="ORF">G2W53_000673</name>
</gene>
<accession>A0A834XFT8</accession>
<evidence type="ECO:0000259" key="1">
    <source>
        <dbReference type="Pfam" id="PF13456"/>
    </source>
</evidence>
<dbReference type="InterPro" id="IPR002156">
    <property type="entry name" value="RNaseH_domain"/>
</dbReference>
<dbReference type="PANTHER" id="PTHR47723">
    <property type="entry name" value="OS05G0353850 PROTEIN"/>
    <property type="match status" value="1"/>
</dbReference>
<name>A0A834XFT8_9FABA</name>